<dbReference type="Proteomes" id="UP000095544">
    <property type="component" value="Unassembled WGS sequence"/>
</dbReference>
<dbReference type="SUPFAM" id="SSF55073">
    <property type="entry name" value="Nucleotide cyclase"/>
    <property type="match status" value="1"/>
</dbReference>
<evidence type="ECO:0000313" key="3">
    <source>
        <dbReference type="EMBL" id="CUO67542.1"/>
    </source>
</evidence>
<organism evidence="3 4">
    <name type="scientific">Faecalicatena contorta</name>
    <dbReference type="NCBI Taxonomy" id="39482"/>
    <lineage>
        <taxon>Bacteria</taxon>
        <taxon>Bacillati</taxon>
        <taxon>Bacillota</taxon>
        <taxon>Clostridia</taxon>
        <taxon>Lachnospirales</taxon>
        <taxon>Lachnospiraceae</taxon>
        <taxon>Faecalicatena</taxon>
    </lineage>
</organism>
<feature type="domain" description="GGDEF" evidence="2">
    <location>
        <begin position="1"/>
        <end position="130"/>
    </location>
</feature>
<dbReference type="STRING" id="39482.ERS852491_02929"/>
<dbReference type="InterPro" id="IPR001633">
    <property type="entry name" value="EAL_dom"/>
</dbReference>
<dbReference type="AlphaFoldDB" id="A0A174GXS4"/>
<proteinExistence type="predicted"/>
<dbReference type="Gene3D" id="3.30.70.270">
    <property type="match status" value="1"/>
</dbReference>
<dbReference type="SUPFAM" id="SSF141868">
    <property type="entry name" value="EAL domain-like"/>
    <property type="match status" value="1"/>
</dbReference>
<dbReference type="InterPro" id="IPR050706">
    <property type="entry name" value="Cyclic-di-GMP_PDE-like"/>
</dbReference>
<feature type="domain" description="EAL" evidence="1">
    <location>
        <begin position="139"/>
        <end position="394"/>
    </location>
</feature>
<gene>
    <name evidence="3" type="primary">cph2_6</name>
    <name evidence="3" type="ORF">ERS852491_02929</name>
</gene>
<protein>
    <submittedName>
        <fullName evidence="3">Bacteriophytochrome cph2</fullName>
    </submittedName>
</protein>
<sequence>MQLNVKGFKLINERYGSEEADEILRYIYRVLDRNIDRHKNEFAARSGSDHFTLCLKESRREDVQMRLDKILEDIHSFKDTDVPHCELIFQQGACMLDDPFMDITILQDRARLAYQYAEQGSENVCAFYSGAIVKQVKREQELNALFQESLINHDFQVYLQPKAGLESGRIEGAEALVRWNHPKKGMIFPSDFIPLFEKNGRICQLDLYMFEEVCKLLKQWTAEGKNPVPVSVNLSRLHFQGSQCLEPFIETADKYGIAHEMIEFELTESIFFDDGQISRVINVIRQMHEHGFSCSLDDFGSGFSSLGLLKEFDVDVIKLDRLFFLDMSSDKAKAVIACLLELAKRLHVKTVAEGIEDTAQLEYLRSLHCDMVQGYVISRPLPAEEFGKWFQRYENKTL</sequence>
<evidence type="ECO:0000313" key="4">
    <source>
        <dbReference type="Proteomes" id="UP000095544"/>
    </source>
</evidence>
<dbReference type="InterPro" id="IPR035919">
    <property type="entry name" value="EAL_sf"/>
</dbReference>
<dbReference type="PANTHER" id="PTHR33121">
    <property type="entry name" value="CYCLIC DI-GMP PHOSPHODIESTERASE PDEF"/>
    <property type="match status" value="1"/>
</dbReference>
<dbReference type="PROSITE" id="PS50887">
    <property type="entry name" value="GGDEF"/>
    <property type="match status" value="1"/>
</dbReference>
<dbReference type="PANTHER" id="PTHR33121:SF79">
    <property type="entry name" value="CYCLIC DI-GMP PHOSPHODIESTERASE PDED-RELATED"/>
    <property type="match status" value="1"/>
</dbReference>
<dbReference type="GO" id="GO:0071111">
    <property type="term" value="F:cyclic-guanylate-specific phosphodiesterase activity"/>
    <property type="evidence" value="ECO:0007669"/>
    <property type="project" value="InterPro"/>
</dbReference>
<accession>A0A174GXS4</accession>
<evidence type="ECO:0000259" key="2">
    <source>
        <dbReference type="PROSITE" id="PS50887"/>
    </source>
</evidence>
<dbReference type="Gene3D" id="3.20.20.450">
    <property type="entry name" value="EAL domain"/>
    <property type="match status" value="1"/>
</dbReference>
<dbReference type="SMART" id="SM00052">
    <property type="entry name" value="EAL"/>
    <property type="match status" value="1"/>
</dbReference>
<dbReference type="Pfam" id="PF00563">
    <property type="entry name" value="EAL"/>
    <property type="match status" value="1"/>
</dbReference>
<dbReference type="PROSITE" id="PS50883">
    <property type="entry name" value="EAL"/>
    <property type="match status" value="1"/>
</dbReference>
<dbReference type="InterPro" id="IPR043128">
    <property type="entry name" value="Rev_trsase/Diguanyl_cyclase"/>
</dbReference>
<dbReference type="EMBL" id="CYZU01000028">
    <property type="protein sequence ID" value="CUO67542.1"/>
    <property type="molecule type" value="Genomic_DNA"/>
</dbReference>
<name>A0A174GXS4_9FIRM</name>
<dbReference type="RefSeq" id="WP_330612229.1">
    <property type="nucleotide sequence ID" value="NZ_JADNFP010000023.1"/>
</dbReference>
<dbReference type="InterPro" id="IPR000160">
    <property type="entry name" value="GGDEF_dom"/>
</dbReference>
<dbReference type="CDD" id="cd01948">
    <property type="entry name" value="EAL"/>
    <property type="match status" value="1"/>
</dbReference>
<reference evidence="3 4" key="1">
    <citation type="submission" date="2015-09" db="EMBL/GenBank/DDBJ databases">
        <authorList>
            <consortium name="Pathogen Informatics"/>
        </authorList>
    </citation>
    <scope>NUCLEOTIDE SEQUENCE [LARGE SCALE GENOMIC DNA]</scope>
    <source>
        <strain evidence="3 4">2789STDY5834876</strain>
    </source>
</reference>
<evidence type="ECO:0000259" key="1">
    <source>
        <dbReference type="PROSITE" id="PS50883"/>
    </source>
</evidence>
<dbReference type="InterPro" id="IPR029787">
    <property type="entry name" value="Nucleotide_cyclase"/>
</dbReference>
<dbReference type="Pfam" id="PF00990">
    <property type="entry name" value="GGDEF"/>
    <property type="match status" value="1"/>
</dbReference>